<comment type="caution">
    <text evidence="2">The sequence shown here is derived from an EMBL/GenBank/DDBJ whole genome shotgun (WGS) entry which is preliminary data.</text>
</comment>
<dbReference type="PANTHER" id="PTHR35902">
    <property type="entry name" value="S-LAYER DOMAIN-LIKE PROTEIN-RELATED"/>
    <property type="match status" value="1"/>
</dbReference>
<name>A0A7C3RAT8_ARCFL</name>
<keyword evidence="1" id="KW-0472">Membrane</keyword>
<keyword evidence="1" id="KW-1133">Transmembrane helix</keyword>
<evidence type="ECO:0008006" key="3">
    <source>
        <dbReference type="Google" id="ProtNLM"/>
    </source>
</evidence>
<organism evidence="2">
    <name type="scientific">Archaeoglobus fulgidus</name>
    <dbReference type="NCBI Taxonomy" id="2234"/>
    <lineage>
        <taxon>Archaea</taxon>
        <taxon>Methanobacteriati</taxon>
        <taxon>Methanobacteriota</taxon>
        <taxon>Archaeoglobi</taxon>
        <taxon>Archaeoglobales</taxon>
        <taxon>Archaeoglobaceae</taxon>
        <taxon>Archaeoglobus</taxon>
    </lineage>
</organism>
<evidence type="ECO:0000256" key="1">
    <source>
        <dbReference type="SAM" id="Phobius"/>
    </source>
</evidence>
<feature type="transmembrane region" description="Helical" evidence="1">
    <location>
        <begin position="652"/>
        <end position="672"/>
    </location>
</feature>
<sequence length="678" mass="73566">MRVLLTAAILMFLLMYPSLASTPVSATIDFHAGVVGSNVLHPGDRKEVTILLSCEVTGGLENLPINENTSAIIPMLTTAKSVVLKPQSSIIRAESGTVVVGDLLCGTARPVNIIVEVDREVYEGRSELSFDVDYSKAVLNFDGQSYKLSFSKQEGRIDVEFEIKKKEYDFEIVSVSSDLTAGRQGILKIKVKNTGEKTLEDAVFMLNATPPLMAEPKAMSVYAGSLDSGETFEALFKVYVPEGVFQQSYPSEVLAIFRTSSGMPCKISKPVGLKIEGTGYFKAEKIGEFLSPAKTLRAEQSVQIPYIPMFQQSFQQNPEQKMSNIVTIPSRGYLALRITNTGEKIRDAFAILTFENPLLQSTSTPYLGDMEKGESRDAVFYITSSAPPGSYLGYVIIKYRDEYGDEAFAPKIYVSVDVKSKPALSVSKIETSNLGIGLVGEIKLSFAQSNARNSKLFLLSPDSTISPVTSSSYVESSNDTAIFRVKVSGDAVAGKHILYLVETFDDDHASDLVSVEEFAIYIAPKLAAFQVVSVKSNLVPDSTGEVVIELKNAGNTEMYNAVVMLEVSPPLSIAGTGTFGGILGQSKPGEYFVGTVNPGETVTAKFRIDVDKDAGEGSYPASIKVRYQDESNYEHTSNTIVVSLEVKPSPPYFLYAAIIIAAIGLLISAGILRKRRGQ</sequence>
<proteinExistence type="predicted"/>
<evidence type="ECO:0000313" key="2">
    <source>
        <dbReference type="EMBL" id="HFW31884.1"/>
    </source>
</evidence>
<protein>
    <recommendedName>
        <fullName evidence="3">S-layer protein</fullName>
    </recommendedName>
</protein>
<dbReference type="EMBL" id="DTLB01000013">
    <property type="protein sequence ID" value="HFW31884.1"/>
    <property type="molecule type" value="Genomic_DNA"/>
</dbReference>
<reference evidence="2" key="1">
    <citation type="journal article" date="2020" name="mSystems">
        <title>Genome- and Community-Level Interaction Insights into Carbon Utilization and Element Cycling Functions of Hydrothermarchaeota in Hydrothermal Sediment.</title>
        <authorList>
            <person name="Zhou Z."/>
            <person name="Liu Y."/>
            <person name="Xu W."/>
            <person name="Pan J."/>
            <person name="Luo Z.H."/>
            <person name="Li M."/>
        </authorList>
    </citation>
    <scope>NUCLEOTIDE SEQUENCE [LARGE SCALE GENOMIC DNA]</scope>
    <source>
        <strain evidence="2">SpSt-87</strain>
    </source>
</reference>
<dbReference type="PANTHER" id="PTHR35902:SF3">
    <property type="entry name" value="NPCBM-ASSOCIATED, NEW3 DOMAIN OF ALPHA-GALACTOSIDASE"/>
    <property type="match status" value="1"/>
</dbReference>
<gene>
    <name evidence="2" type="ORF">ENW66_02875</name>
</gene>
<accession>A0A7C3RAT8</accession>
<dbReference type="AlphaFoldDB" id="A0A7C3RAT8"/>
<keyword evidence="1" id="KW-0812">Transmembrane</keyword>